<reference evidence="18" key="1">
    <citation type="journal article" date="2020" name="Stud. Mycol.">
        <title>101 Dothideomycetes genomes: a test case for predicting lifestyles and emergence of pathogens.</title>
        <authorList>
            <person name="Haridas S."/>
            <person name="Albert R."/>
            <person name="Binder M."/>
            <person name="Bloem J."/>
            <person name="Labutti K."/>
            <person name="Salamov A."/>
            <person name="Andreopoulos B."/>
            <person name="Baker S."/>
            <person name="Barry K."/>
            <person name="Bills G."/>
            <person name="Bluhm B."/>
            <person name="Cannon C."/>
            <person name="Castanera R."/>
            <person name="Culley D."/>
            <person name="Daum C."/>
            <person name="Ezra D."/>
            <person name="Gonzalez J."/>
            <person name="Henrissat B."/>
            <person name="Kuo A."/>
            <person name="Liang C."/>
            <person name="Lipzen A."/>
            <person name="Lutzoni F."/>
            <person name="Magnuson J."/>
            <person name="Mondo S."/>
            <person name="Nolan M."/>
            <person name="Ohm R."/>
            <person name="Pangilinan J."/>
            <person name="Park H.-J."/>
            <person name="Ramirez L."/>
            <person name="Alfaro M."/>
            <person name="Sun H."/>
            <person name="Tritt A."/>
            <person name="Yoshinaga Y."/>
            <person name="Zwiers L.-H."/>
            <person name="Turgeon B."/>
            <person name="Goodwin S."/>
            <person name="Spatafora J."/>
            <person name="Crous P."/>
            <person name="Grigoriev I."/>
        </authorList>
    </citation>
    <scope>NUCLEOTIDE SEQUENCE</scope>
    <source>
        <strain evidence="18">CBS 279.74</strain>
    </source>
</reference>
<dbReference type="EMBL" id="MU005788">
    <property type="protein sequence ID" value="KAF2703215.1"/>
    <property type="molecule type" value="Genomic_DNA"/>
</dbReference>
<keyword evidence="10" id="KW-0498">Mitosis</keyword>
<evidence type="ECO:0000256" key="7">
    <source>
        <dbReference type="ARBA" id="ARBA00022490"/>
    </source>
</evidence>
<comment type="similarity">
    <text evidence="4">Belongs to the DASH complex DAD1 family.</text>
</comment>
<keyword evidence="8" id="KW-0132">Cell division</keyword>
<accession>A0A6G1JSJ2</accession>
<keyword evidence="15" id="KW-0137">Centromere</keyword>
<keyword evidence="11" id="KW-0995">Kinetochore</keyword>
<evidence type="ECO:0000256" key="2">
    <source>
        <dbReference type="ARBA" id="ARBA00004186"/>
    </source>
</evidence>
<proteinExistence type="inferred from homology"/>
<keyword evidence="13" id="KW-0539">Nucleus</keyword>
<evidence type="ECO:0000313" key="19">
    <source>
        <dbReference type="Proteomes" id="UP000799428"/>
    </source>
</evidence>
<evidence type="ECO:0000313" key="18">
    <source>
        <dbReference type="EMBL" id="KAF2703215.1"/>
    </source>
</evidence>
<gene>
    <name evidence="18" type="ORF">K504DRAFT_356610</name>
</gene>
<dbReference type="PANTHER" id="PTHR28025:SF1">
    <property type="entry name" value="DASH COMPLEX SUBUNIT DAD1"/>
    <property type="match status" value="1"/>
</dbReference>
<evidence type="ECO:0000256" key="12">
    <source>
        <dbReference type="ARBA" id="ARBA00023212"/>
    </source>
</evidence>
<keyword evidence="12" id="KW-0206">Cytoskeleton</keyword>
<evidence type="ECO:0000256" key="10">
    <source>
        <dbReference type="ARBA" id="ARBA00022776"/>
    </source>
</evidence>
<organism evidence="18 19">
    <name type="scientific">Pleomassaria siparia CBS 279.74</name>
    <dbReference type="NCBI Taxonomy" id="1314801"/>
    <lineage>
        <taxon>Eukaryota</taxon>
        <taxon>Fungi</taxon>
        <taxon>Dikarya</taxon>
        <taxon>Ascomycota</taxon>
        <taxon>Pezizomycotina</taxon>
        <taxon>Dothideomycetes</taxon>
        <taxon>Pleosporomycetidae</taxon>
        <taxon>Pleosporales</taxon>
        <taxon>Pleomassariaceae</taxon>
        <taxon>Pleomassaria</taxon>
    </lineage>
</organism>
<dbReference type="GO" id="GO:0051010">
    <property type="term" value="F:microtubule plus-end binding"/>
    <property type="evidence" value="ECO:0007669"/>
    <property type="project" value="TreeGrafter"/>
</dbReference>
<dbReference type="GO" id="GO:0005876">
    <property type="term" value="C:spindle microtubule"/>
    <property type="evidence" value="ECO:0007669"/>
    <property type="project" value="TreeGrafter"/>
</dbReference>
<evidence type="ECO:0000256" key="9">
    <source>
        <dbReference type="ARBA" id="ARBA00022701"/>
    </source>
</evidence>
<evidence type="ECO:0000256" key="8">
    <source>
        <dbReference type="ARBA" id="ARBA00022618"/>
    </source>
</evidence>
<keyword evidence="7" id="KW-0963">Cytoplasm</keyword>
<evidence type="ECO:0000256" key="3">
    <source>
        <dbReference type="ARBA" id="ARBA00004629"/>
    </source>
</evidence>
<dbReference type="OrthoDB" id="5566853at2759"/>
<dbReference type="GO" id="GO:0044732">
    <property type="term" value="C:mitotic spindle pole body"/>
    <property type="evidence" value="ECO:0007669"/>
    <property type="project" value="TreeGrafter"/>
</dbReference>
<feature type="non-terminal residue" evidence="18">
    <location>
        <position position="1"/>
    </location>
</feature>
<comment type="subcellular location">
    <subcellularLocation>
        <location evidence="3">Chromosome</location>
        <location evidence="3">Centromere</location>
        <location evidence="3">Kinetochore</location>
    </subcellularLocation>
    <subcellularLocation>
        <location evidence="2">Cytoplasm</location>
        <location evidence="2">Cytoskeleton</location>
        <location evidence="2">Spindle</location>
    </subcellularLocation>
    <subcellularLocation>
        <location evidence="1">Nucleus</location>
    </subcellularLocation>
</comment>
<dbReference type="Pfam" id="PF08649">
    <property type="entry name" value="DASH_Dad1"/>
    <property type="match status" value="1"/>
</dbReference>
<evidence type="ECO:0000256" key="1">
    <source>
        <dbReference type="ARBA" id="ARBA00004123"/>
    </source>
</evidence>
<name>A0A6G1JSJ2_9PLEO</name>
<dbReference type="GO" id="GO:0042729">
    <property type="term" value="C:DASH complex"/>
    <property type="evidence" value="ECO:0007669"/>
    <property type="project" value="InterPro"/>
</dbReference>
<evidence type="ECO:0000256" key="14">
    <source>
        <dbReference type="ARBA" id="ARBA00023306"/>
    </source>
</evidence>
<evidence type="ECO:0000256" key="5">
    <source>
        <dbReference type="ARBA" id="ARBA00020261"/>
    </source>
</evidence>
<dbReference type="Proteomes" id="UP000799428">
    <property type="component" value="Unassembled WGS sequence"/>
</dbReference>
<dbReference type="AlphaFoldDB" id="A0A6G1JSJ2"/>
<evidence type="ECO:0000256" key="17">
    <source>
        <dbReference type="SAM" id="MobiDB-lite"/>
    </source>
</evidence>
<dbReference type="GO" id="GO:0051301">
    <property type="term" value="P:cell division"/>
    <property type="evidence" value="ECO:0007669"/>
    <property type="project" value="UniProtKB-KW"/>
</dbReference>
<sequence length="84" mass="9418">ASEPSYFDQQRDMLVGEIAVSLEKVLQNLNKLNRSLEEVIGVGNEFSPVEALWSQFENVMAKDPAENEDAGQRAHGDEHDDDDE</sequence>
<keyword evidence="9" id="KW-0493">Microtubule</keyword>
<dbReference type="GO" id="GO:0072686">
    <property type="term" value="C:mitotic spindle"/>
    <property type="evidence" value="ECO:0007669"/>
    <property type="project" value="InterPro"/>
</dbReference>
<evidence type="ECO:0000256" key="4">
    <source>
        <dbReference type="ARBA" id="ARBA00010146"/>
    </source>
</evidence>
<evidence type="ECO:0000256" key="15">
    <source>
        <dbReference type="ARBA" id="ARBA00023328"/>
    </source>
</evidence>
<evidence type="ECO:0000256" key="6">
    <source>
        <dbReference type="ARBA" id="ARBA00022454"/>
    </source>
</evidence>
<keyword evidence="6" id="KW-0158">Chromosome</keyword>
<dbReference type="InterPro" id="IPR013958">
    <property type="entry name" value="DASH_Dad1"/>
</dbReference>
<dbReference type="PANTHER" id="PTHR28025">
    <property type="entry name" value="DASH COMPLEX SUBUNIT DAD1"/>
    <property type="match status" value="1"/>
</dbReference>
<protein>
    <recommendedName>
        <fullName evidence="5">DASH complex subunit DAD1</fullName>
    </recommendedName>
    <alternativeName>
        <fullName evidence="16">Outer kinetochore protein DAD1</fullName>
    </alternativeName>
</protein>
<keyword evidence="19" id="KW-1185">Reference proteome</keyword>
<keyword evidence="14" id="KW-0131">Cell cycle</keyword>
<evidence type="ECO:0000256" key="16">
    <source>
        <dbReference type="ARBA" id="ARBA00030566"/>
    </source>
</evidence>
<feature type="non-terminal residue" evidence="18">
    <location>
        <position position="84"/>
    </location>
</feature>
<evidence type="ECO:0000256" key="11">
    <source>
        <dbReference type="ARBA" id="ARBA00022838"/>
    </source>
</evidence>
<feature type="region of interest" description="Disordered" evidence="17">
    <location>
        <begin position="60"/>
        <end position="84"/>
    </location>
</feature>
<evidence type="ECO:0000256" key="13">
    <source>
        <dbReference type="ARBA" id="ARBA00023242"/>
    </source>
</evidence>